<comment type="caution">
    <text evidence="2">The sequence shown here is derived from an EMBL/GenBank/DDBJ whole genome shotgun (WGS) entry which is preliminary data.</text>
</comment>
<dbReference type="SUPFAM" id="SSF54534">
    <property type="entry name" value="FKBP-like"/>
    <property type="match status" value="1"/>
</dbReference>
<feature type="transmembrane region" description="Helical" evidence="1">
    <location>
        <begin position="218"/>
        <end position="238"/>
    </location>
</feature>
<organism evidence="2 3">
    <name type="scientific">Roseburia yibonii</name>
    <dbReference type="NCBI Taxonomy" id="2763063"/>
    <lineage>
        <taxon>Bacteria</taxon>
        <taxon>Bacillati</taxon>
        <taxon>Bacillota</taxon>
        <taxon>Clostridia</taxon>
        <taxon>Lachnospirales</taxon>
        <taxon>Lachnospiraceae</taxon>
        <taxon>Roseburia</taxon>
    </lineage>
</organism>
<feature type="transmembrane region" description="Helical" evidence="1">
    <location>
        <begin position="551"/>
        <end position="573"/>
    </location>
</feature>
<accession>A0ABR7I791</accession>
<dbReference type="EMBL" id="JACOQH010000001">
    <property type="protein sequence ID" value="MBC5752780.1"/>
    <property type="molecule type" value="Genomic_DNA"/>
</dbReference>
<feature type="transmembrane region" description="Helical" evidence="1">
    <location>
        <begin position="399"/>
        <end position="420"/>
    </location>
</feature>
<protein>
    <recommendedName>
        <fullName evidence="4">Glycosyltransferase RgtA/B/C/D-like domain-containing protein</fullName>
    </recommendedName>
</protein>
<feature type="transmembrane region" description="Helical" evidence="1">
    <location>
        <begin position="585"/>
        <end position="604"/>
    </location>
</feature>
<sequence length="1221" mass="139566">MKKISKGQKIIAGFGIIVLVAFMVAAWPLNLFWGNSIQDKGTGEIAQEYSLSENDYITQNFVAQDKKLAGVEIYLTDVGYEQDGSLELIIGEQGGNELVRKEVPLESLDKDSFNYIRTDCKVNSGSGYYVQIGLSSDRNIKFGTEEQGENAESSTEFFYDGTQEETVLCINYFYQSDFNKIQTLMFWMVCVLLGITIFYITFFDGWKKFGKKITDKRTLWQIWVVLALIAAFNFGAYFSSAVEVERTAVHTVKVVLICGITLLFLWYLLRQTKKEQTGTWNIKKVITEKKEPVILLLLAMAVRLPMYGTLQKWDAGEYYRSLGRACASYEFSLKSFLDNFRLCTHSNLGFSFLMGIGEFFSPQTGRGIFVVNMIFTLLAVYAIYDLLKNYWLKCDRKTAAVLAFLVSCTPIFLGTFAYVNVDYLLAVLFIYIIYAEYRKWYVLLGFCAVLLSQTKETGVVVVVGYFGFQILIRFLRTKRGIRERIAACFQYTGTWAAFFAGAVYACMVIRLGSISGWVQSKRATSTMAWSSSGINCFGIQPKYICYKLEQYFIMNFAWIMTIALLVALIFLLVRKKKSDVLRKMMGIIGAMLAFVAFGLLYVTYTLERYNIMFALALTLITVCVVYEAAVQMKWKKTGVVVRAVTVLLLLVQSFWCIDPVSEAVFGTADIGNGHKMLFSSLGFDYYGDGLVCNYQYSWLDKAFDKMLRQVNYDEDMQVIMTRKGSVATHLNGNGSAYPITWDAVHGKRVFNDENATIRSLSIESLLGMLPYKEEDCVVSDKMSDRAMLYFIPYYEDNREENVNLLSKYFYLPEEEQVSAYGGTIDYYNMIKKDSYGVASLGEYLDALKNEQTGSEFSEESCKEMVVDAIEKQQWGQMRINDRLDWNRLSQGSIMELEDTERSRVQENDVIDLDIYAYDEDGKEIGIDYLGNASGHIYENIVVQDGKLLDGIVDALVDTQIGDTVEVACKIPEDYMMAGDNAGHVITFKLTPVEIIGKWHSDFSDYTAQECDSAYNNAEWSIWQNVSQSVEKEILLNTVDVADDSDSELLQRHIAAAREAYKAYFNTVGISESCFINDYLQCTEEEYDKLIELVARADIRKDFVDQALYDYKSAWDYVERLYNLGTGEEPNEQDEKVQTAKLDMTKAVVFGNMTWEQVYQTVYDEYTMMFDKMDDEEFVNEMYRVVFGQSGENNRFYEQILEEGGTRNDIVSKMLQEKEEQD</sequence>
<gene>
    <name evidence="2" type="ORF">H8Z76_01855</name>
</gene>
<keyword evidence="1" id="KW-0472">Membrane</keyword>
<keyword evidence="1" id="KW-1133">Transmembrane helix</keyword>
<name>A0ABR7I791_9FIRM</name>
<dbReference type="RefSeq" id="WP_147617868.1">
    <property type="nucleotide sequence ID" value="NZ_JACOQH010000001.1"/>
</dbReference>
<dbReference type="Proteomes" id="UP000621540">
    <property type="component" value="Unassembled WGS sequence"/>
</dbReference>
<evidence type="ECO:0000313" key="2">
    <source>
        <dbReference type="EMBL" id="MBC5752780.1"/>
    </source>
</evidence>
<feature type="transmembrane region" description="Helical" evidence="1">
    <location>
        <begin position="637"/>
        <end position="655"/>
    </location>
</feature>
<feature type="transmembrane region" description="Helical" evidence="1">
    <location>
        <begin position="367"/>
        <end position="387"/>
    </location>
</feature>
<keyword evidence="1" id="KW-0812">Transmembrane</keyword>
<feature type="transmembrane region" description="Helical" evidence="1">
    <location>
        <begin position="250"/>
        <end position="269"/>
    </location>
</feature>
<feature type="transmembrane region" description="Helical" evidence="1">
    <location>
        <begin position="440"/>
        <end position="468"/>
    </location>
</feature>
<keyword evidence="3" id="KW-1185">Reference proteome</keyword>
<reference evidence="2 3" key="1">
    <citation type="submission" date="2020-08" db="EMBL/GenBank/DDBJ databases">
        <title>Genome public.</title>
        <authorList>
            <person name="Liu C."/>
            <person name="Sun Q."/>
        </authorList>
    </citation>
    <scope>NUCLEOTIDE SEQUENCE [LARGE SCALE GENOMIC DNA]</scope>
    <source>
        <strain evidence="2 3">BX0805</strain>
    </source>
</reference>
<feature type="transmembrane region" description="Helical" evidence="1">
    <location>
        <begin position="184"/>
        <end position="206"/>
    </location>
</feature>
<evidence type="ECO:0000256" key="1">
    <source>
        <dbReference type="SAM" id="Phobius"/>
    </source>
</evidence>
<proteinExistence type="predicted"/>
<evidence type="ECO:0000313" key="3">
    <source>
        <dbReference type="Proteomes" id="UP000621540"/>
    </source>
</evidence>
<feature type="transmembrane region" description="Helical" evidence="1">
    <location>
        <begin position="489"/>
        <end position="511"/>
    </location>
</feature>
<feature type="transmembrane region" description="Helical" evidence="1">
    <location>
        <begin position="12"/>
        <end position="33"/>
    </location>
</feature>
<feature type="transmembrane region" description="Helical" evidence="1">
    <location>
        <begin position="610"/>
        <end position="630"/>
    </location>
</feature>
<evidence type="ECO:0008006" key="4">
    <source>
        <dbReference type="Google" id="ProtNLM"/>
    </source>
</evidence>